<keyword evidence="2" id="KW-1185">Reference proteome</keyword>
<evidence type="ECO:0000313" key="2">
    <source>
        <dbReference type="Proteomes" id="UP001596058"/>
    </source>
</evidence>
<dbReference type="EMBL" id="JBHSPA010000047">
    <property type="protein sequence ID" value="MFC5829723.1"/>
    <property type="molecule type" value="Genomic_DNA"/>
</dbReference>
<gene>
    <name evidence="1" type="ORF">ACFPZ3_38170</name>
</gene>
<dbReference type="Proteomes" id="UP001596058">
    <property type="component" value="Unassembled WGS sequence"/>
</dbReference>
<dbReference type="RefSeq" id="WP_379519211.1">
    <property type="nucleotide sequence ID" value="NZ_JBHSPA010000047.1"/>
</dbReference>
<sequence length="85" mass="9357">MDWKLEGVAERLRLVVPDIEATRAARATRNTRAEPAGCGVEVSEVEHHGEDGGLADGEGCWWKSFVFFNDLDGNGWVVRESPGDE</sequence>
<organism evidence="1 2">
    <name type="scientific">Nonomuraea insulae</name>
    <dbReference type="NCBI Taxonomy" id="1616787"/>
    <lineage>
        <taxon>Bacteria</taxon>
        <taxon>Bacillati</taxon>
        <taxon>Actinomycetota</taxon>
        <taxon>Actinomycetes</taxon>
        <taxon>Streptosporangiales</taxon>
        <taxon>Streptosporangiaceae</taxon>
        <taxon>Nonomuraea</taxon>
    </lineage>
</organism>
<accession>A0ABW1CVS5</accession>
<reference evidence="2" key="1">
    <citation type="journal article" date="2019" name="Int. J. Syst. Evol. Microbiol.">
        <title>The Global Catalogue of Microorganisms (GCM) 10K type strain sequencing project: providing services to taxonomists for standard genome sequencing and annotation.</title>
        <authorList>
            <consortium name="The Broad Institute Genomics Platform"/>
            <consortium name="The Broad Institute Genome Sequencing Center for Infectious Disease"/>
            <person name="Wu L."/>
            <person name="Ma J."/>
        </authorList>
    </citation>
    <scope>NUCLEOTIDE SEQUENCE [LARGE SCALE GENOMIC DNA]</scope>
    <source>
        <strain evidence="2">CCUG 53903</strain>
    </source>
</reference>
<evidence type="ECO:0008006" key="3">
    <source>
        <dbReference type="Google" id="ProtNLM"/>
    </source>
</evidence>
<proteinExistence type="predicted"/>
<comment type="caution">
    <text evidence="1">The sequence shown here is derived from an EMBL/GenBank/DDBJ whole genome shotgun (WGS) entry which is preliminary data.</text>
</comment>
<protein>
    <recommendedName>
        <fullName evidence="3">Glyoxalase-like domain-containing protein</fullName>
    </recommendedName>
</protein>
<name>A0ABW1CVS5_9ACTN</name>
<evidence type="ECO:0000313" key="1">
    <source>
        <dbReference type="EMBL" id="MFC5829723.1"/>
    </source>
</evidence>